<name>C5L1K2_PERM5</name>
<organism evidence="12">
    <name type="scientific">Perkinsus marinus (strain ATCC 50983 / TXsc)</name>
    <dbReference type="NCBI Taxonomy" id="423536"/>
    <lineage>
        <taxon>Eukaryota</taxon>
        <taxon>Sar</taxon>
        <taxon>Alveolata</taxon>
        <taxon>Perkinsozoa</taxon>
        <taxon>Perkinsea</taxon>
        <taxon>Perkinsida</taxon>
        <taxon>Perkinsidae</taxon>
        <taxon>Perkinsus</taxon>
    </lineage>
</organism>
<dbReference type="PANTHER" id="PTHR22883:SF23">
    <property type="entry name" value="PALMITOYLTRANSFERASE ZDHHC6"/>
    <property type="match status" value="1"/>
</dbReference>
<evidence type="ECO:0000313" key="12">
    <source>
        <dbReference type="Proteomes" id="UP000007800"/>
    </source>
</evidence>
<evidence type="ECO:0000256" key="2">
    <source>
        <dbReference type="ARBA" id="ARBA00022679"/>
    </source>
</evidence>
<dbReference type="Pfam" id="PF01529">
    <property type="entry name" value="DHHC"/>
    <property type="match status" value="1"/>
</dbReference>
<evidence type="ECO:0000256" key="8">
    <source>
        <dbReference type="RuleBase" id="RU079119"/>
    </source>
</evidence>
<accession>C5L1K2</accession>
<evidence type="ECO:0000256" key="3">
    <source>
        <dbReference type="ARBA" id="ARBA00022692"/>
    </source>
</evidence>
<keyword evidence="5 8" id="KW-0472">Membrane</keyword>
<keyword evidence="2 8" id="KW-0808">Transferase</keyword>
<keyword evidence="4 8" id="KW-1133">Transmembrane helix</keyword>
<dbReference type="AlphaFoldDB" id="C5L1K2"/>
<evidence type="ECO:0000256" key="7">
    <source>
        <dbReference type="ARBA" id="ARBA00038298"/>
    </source>
</evidence>
<evidence type="ECO:0000313" key="11">
    <source>
        <dbReference type="EMBL" id="EER09429.1"/>
    </source>
</evidence>
<comment type="catalytic activity">
    <reaction evidence="8">
        <text>L-cysteinyl-[protein] + hexadecanoyl-CoA = S-hexadecanoyl-L-cysteinyl-[protein] + CoA</text>
        <dbReference type="Rhea" id="RHEA:36683"/>
        <dbReference type="Rhea" id="RHEA-COMP:10131"/>
        <dbReference type="Rhea" id="RHEA-COMP:11032"/>
        <dbReference type="ChEBI" id="CHEBI:29950"/>
        <dbReference type="ChEBI" id="CHEBI:57287"/>
        <dbReference type="ChEBI" id="CHEBI:57379"/>
        <dbReference type="ChEBI" id="CHEBI:74151"/>
        <dbReference type="EC" id="2.3.1.225"/>
    </reaction>
</comment>
<feature type="transmembrane region" description="Helical" evidence="8">
    <location>
        <begin position="138"/>
        <end position="162"/>
    </location>
</feature>
<evidence type="ECO:0000256" key="4">
    <source>
        <dbReference type="ARBA" id="ARBA00022989"/>
    </source>
</evidence>
<dbReference type="RefSeq" id="XP_002777613.1">
    <property type="nucleotide sequence ID" value="XM_002777567.1"/>
</dbReference>
<comment type="subcellular location">
    <subcellularLocation>
        <location evidence="1">Membrane</location>
        <topology evidence="1">Multi-pass membrane protein</topology>
    </subcellularLocation>
</comment>
<dbReference type="GO" id="GO:0019706">
    <property type="term" value="F:protein-cysteine S-palmitoyltransferase activity"/>
    <property type="evidence" value="ECO:0007669"/>
    <property type="project" value="UniProtKB-EC"/>
</dbReference>
<dbReference type="GO" id="GO:0005783">
    <property type="term" value="C:endoplasmic reticulum"/>
    <property type="evidence" value="ECO:0007669"/>
    <property type="project" value="TreeGrafter"/>
</dbReference>
<dbReference type="GeneID" id="9052310"/>
<dbReference type="Proteomes" id="UP000007800">
    <property type="component" value="Unassembled WGS sequence"/>
</dbReference>
<dbReference type="InterPro" id="IPR001594">
    <property type="entry name" value="Palmitoyltrfase_DHHC"/>
</dbReference>
<dbReference type="GO" id="GO:0016020">
    <property type="term" value="C:membrane"/>
    <property type="evidence" value="ECO:0007669"/>
    <property type="project" value="UniProtKB-SubCell"/>
</dbReference>
<dbReference type="OrthoDB" id="448637at2759"/>
<feature type="transmembrane region" description="Helical" evidence="8">
    <location>
        <begin position="182"/>
        <end position="200"/>
    </location>
</feature>
<dbReference type="PANTHER" id="PTHR22883">
    <property type="entry name" value="ZINC FINGER DHHC DOMAIN CONTAINING PROTEIN"/>
    <property type="match status" value="1"/>
</dbReference>
<keyword evidence="12" id="KW-1185">Reference proteome</keyword>
<dbReference type="GO" id="GO:0005794">
    <property type="term" value="C:Golgi apparatus"/>
    <property type="evidence" value="ECO:0007669"/>
    <property type="project" value="TreeGrafter"/>
</dbReference>
<gene>
    <name evidence="11" type="ORF">Pmar_PMAR025984</name>
</gene>
<keyword evidence="3 8" id="KW-0812">Transmembrane</keyword>
<sequence>MSDAAHIDSQAGRPKLTLPITPRTLNSVSSSNYEDTYGSHEESYNTDVVFRDTNEVDHDVCSPGKRDEHRRRFESFESWDSASDSCSSRDGALSDGVDEGNMLFMSYEASHELRELRATREVQHYGGMRVFRGLWGMVFYIGPHWYAILVMIGVILGIGFGFTFMLTPGLQLSETQQKLQKFIGTFLTMISLLTFLRCALVSDPGILQAYPEEANDTDDIGEEQWLPSHGMIYCRRCKVMQRKGTLHCEYCRVCIDEFDHHCPWIGKCVGGGNVTDFYIVEHYHPANIYRYRPLQLCDSDFVAFKKNWGGESSKGVRGSNADQVHTH</sequence>
<feature type="domain" description="Palmitoyltransferase DHHC" evidence="10">
    <location>
        <begin position="233"/>
        <end position="280"/>
    </location>
</feature>
<reference evidence="11 12" key="1">
    <citation type="submission" date="2008-07" db="EMBL/GenBank/DDBJ databases">
        <authorList>
            <person name="El-Sayed N."/>
            <person name="Caler E."/>
            <person name="Inman J."/>
            <person name="Amedeo P."/>
            <person name="Hass B."/>
            <person name="Wortman J."/>
        </authorList>
    </citation>
    <scope>NUCLEOTIDE SEQUENCE [LARGE SCALE GENOMIC DNA]</scope>
    <source>
        <strain evidence="12">ATCC 50983 / TXsc</strain>
    </source>
</reference>
<dbReference type="InterPro" id="IPR039859">
    <property type="entry name" value="PFA4/ZDH16/20/ERF2-like"/>
</dbReference>
<protein>
    <recommendedName>
        <fullName evidence="8">Palmitoyltransferase</fullName>
        <ecNumber evidence="8">2.3.1.225</ecNumber>
    </recommendedName>
</protein>
<dbReference type="EC" id="2.3.1.225" evidence="8"/>
<comment type="domain">
    <text evidence="8">The DHHC domain is required for palmitoyltransferase activity.</text>
</comment>
<evidence type="ECO:0000256" key="1">
    <source>
        <dbReference type="ARBA" id="ARBA00004141"/>
    </source>
</evidence>
<comment type="similarity">
    <text evidence="7">Belongs to the DHHC palmitoyltransferase family. PFA5 subfamily.</text>
</comment>
<evidence type="ECO:0000256" key="9">
    <source>
        <dbReference type="SAM" id="MobiDB-lite"/>
    </source>
</evidence>
<keyword evidence="6 8" id="KW-0012">Acyltransferase</keyword>
<dbReference type="InParanoid" id="C5L1K2"/>
<dbReference type="PROSITE" id="PS50216">
    <property type="entry name" value="DHHC"/>
    <property type="match status" value="1"/>
</dbReference>
<feature type="compositionally biased region" description="Polar residues" evidence="9">
    <location>
        <begin position="23"/>
        <end position="34"/>
    </location>
</feature>
<proteinExistence type="inferred from homology"/>
<evidence type="ECO:0000256" key="6">
    <source>
        <dbReference type="ARBA" id="ARBA00023315"/>
    </source>
</evidence>
<dbReference type="GO" id="GO:0006612">
    <property type="term" value="P:protein targeting to membrane"/>
    <property type="evidence" value="ECO:0007669"/>
    <property type="project" value="TreeGrafter"/>
</dbReference>
<feature type="region of interest" description="Disordered" evidence="9">
    <location>
        <begin position="1"/>
        <end position="39"/>
    </location>
</feature>
<evidence type="ECO:0000259" key="10">
    <source>
        <dbReference type="Pfam" id="PF01529"/>
    </source>
</evidence>
<dbReference type="EMBL" id="GG678316">
    <property type="protein sequence ID" value="EER09429.1"/>
    <property type="molecule type" value="Genomic_DNA"/>
</dbReference>
<evidence type="ECO:0000256" key="5">
    <source>
        <dbReference type="ARBA" id="ARBA00023136"/>
    </source>
</evidence>